<accession>I2NWA3</accession>
<reference evidence="2 3" key="1">
    <citation type="submission" date="2012-04" db="EMBL/GenBank/DDBJ databases">
        <authorList>
            <person name="Harkins D.M."/>
            <person name="Madupu R."/>
            <person name="Durkin A.S."/>
            <person name="Torralba M."/>
            <person name="Methe B."/>
            <person name="Sutton G.G."/>
            <person name="Nelson K.E."/>
        </authorList>
    </citation>
    <scope>NUCLEOTIDE SEQUENCE [LARGE SCALE GENOMIC DNA]</scope>
    <source>
        <strain evidence="2 3">VK64</strain>
    </source>
</reference>
<protein>
    <submittedName>
        <fullName evidence="2">Uncharacterized protein</fullName>
    </submittedName>
</protein>
<gene>
    <name evidence="2" type="ORF">HMPREF1051_0257</name>
</gene>
<comment type="caution">
    <text evidence="2">The sequence shown here is derived from an EMBL/GenBank/DDBJ whole genome shotgun (WGS) entry which is preliminary data.</text>
</comment>
<name>I2NWA3_NEISI</name>
<feature type="compositionally biased region" description="Polar residues" evidence="1">
    <location>
        <begin position="28"/>
        <end position="37"/>
    </location>
</feature>
<dbReference type="EMBL" id="AJMT01000021">
    <property type="protein sequence ID" value="EIG30114.1"/>
    <property type="molecule type" value="Genomic_DNA"/>
</dbReference>
<proteinExistence type="predicted"/>
<sequence length="37" mass="3958">MKGLGQEKGRLKHPEQGLNCTPKVGHIPSNSQGAVFL</sequence>
<evidence type="ECO:0000256" key="1">
    <source>
        <dbReference type="SAM" id="MobiDB-lite"/>
    </source>
</evidence>
<dbReference type="AlphaFoldDB" id="I2NWA3"/>
<feature type="compositionally biased region" description="Basic and acidic residues" evidence="1">
    <location>
        <begin position="1"/>
        <end position="15"/>
    </location>
</feature>
<dbReference type="Proteomes" id="UP000004473">
    <property type="component" value="Unassembled WGS sequence"/>
</dbReference>
<organism evidence="2 3">
    <name type="scientific">Neisseria sicca VK64</name>
    <dbReference type="NCBI Taxonomy" id="1095748"/>
    <lineage>
        <taxon>Bacteria</taxon>
        <taxon>Pseudomonadati</taxon>
        <taxon>Pseudomonadota</taxon>
        <taxon>Betaproteobacteria</taxon>
        <taxon>Neisseriales</taxon>
        <taxon>Neisseriaceae</taxon>
        <taxon>Neisseria</taxon>
    </lineage>
</organism>
<evidence type="ECO:0000313" key="2">
    <source>
        <dbReference type="EMBL" id="EIG30114.1"/>
    </source>
</evidence>
<evidence type="ECO:0000313" key="3">
    <source>
        <dbReference type="Proteomes" id="UP000004473"/>
    </source>
</evidence>
<feature type="region of interest" description="Disordered" evidence="1">
    <location>
        <begin position="1"/>
        <end position="37"/>
    </location>
</feature>
<dbReference type="PATRIC" id="fig|1095748.3.peg.362"/>